<evidence type="ECO:0000313" key="1">
    <source>
        <dbReference type="EMBL" id="SDX18892.1"/>
    </source>
</evidence>
<reference evidence="1 2" key="1">
    <citation type="submission" date="2016-10" db="EMBL/GenBank/DDBJ databases">
        <authorList>
            <person name="de Groot N.N."/>
        </authorList>
    </citation>
    <scope>NUCLEOTIDE SEQUENCE [LARGE SCALE GENOMIC DNA]</scope>
    <source>
        <strain evidence="1 2">CGMCC 1.7059</strain>
    </source>
</reference>
<dbReference type="AlphaFoldDB" id="A0A1H2ZMY9"/>
<sequence length="63" mass="7224">MRQQRTGPAREFAGAESVTVTLSSECLWRLLCEQELHVDEFSCGDVRSRESVRLMLLKIVSLR</sequence>
<accession>A0A1H2ZMY9</accession>
<organism evidence="1 2">
    <name type="scientific">Marinobacter mobilis</name>
    <dbReference type="NCBI Taxonomy" id="488533"/>
    <lineage>
        <taxon>Bacteria</taxon>
        <taxon>Pseudomonadati</taxon>
        <taxon>Pseudomonadota</taxon>
        <taxon>Gammaproteobacteria</taxon>
        <taxon>Pseudomonadales</taxon>
        <taxon>Marinobacteraceae</taxon>
        <taxon>Marinobacter</taxon>
    </lineage>
</organism>
<dbReference type="RefSeq" id="WP_139173233.1">
    <property type="nucleotide sequence ID" value="NZ_FNNE01000007.1"/>
</dbReference>
<protein>
    <submittedName>
        <fullName evidence="1">Uncharacterized protein</fullName>
    </submittedName>
</protein>
<gene>
    <name evidence="1" type="ORF">SAMN04487960_1073</name>
</gene>
<dbReference type="EMBL" id="FNNE01000007">
    <property type="protein sequence ID" value="SDX18892.1"/>
    <property type="molecule type" value="Genomic_DNA"/>
</dbReference>
<dbReference type="Proteomes" id="UP000199675">
    <property type="component" value="Unassembled WGS sequence"/>
</dbReference>
<name>A0A1H2ZMY9_9GAMM</name>
<proteinExistence type="predicted"/>
<dbReference type="OrthoDB" id="6371255at2"/>
<dbReference type="STRING" id="488533.SAMN04487960_1073"/>
<evidence type="ECO:0000313" key="2">
    <source>
        <dbReference type="Proteomes" id="UP000199675"/>
    </source>
</evidence>
<keyword evidence="2" id="KW-1185">Reference proteome</keyword>